<organism evidence="1 2">
    <name type="scientific">Limnoraphis robusta CCNP1315</name>
    <dbReference type="NCBI Taxonomy" id="3110306"/>
    <lineage>
        <taxon>Bacteria</taxon>
        <taxon>Bacillati</taxon>
        <taxon>Cyanobacteriota</taxon>
        <taxon>Cyanophyceae</taxon>
        <taxon>Oscillatoriophycideae</taxon>
        <taxon>Oscillatoriales</taxon>
        <taxon>Sirenicapillariaceae</taxon>
        <taxon>Limnoraphis</taxon>
    </lineage>
</organism>
<reference evidence="1 2" key="1">
    <citation type="submission" date="2023-12" db="EMBL/GenBank/DDBJ databases">
        <title>Baltic Sea Cyanobacteria.</title>
        <authorList>
            <person name="Delbaje E."/>
            <person name="Fewer D.P."/>
            <person name="Shishido T.K."/>
        </authorList>
    </citation>
    <scope>NUCLEOTIDE SEQUENCE [LARGE SCALE GENOMIC DNA]</scope>
    <source>
        <strain evidence="1 2">CCNP 1315</strain>
    </source>
</reference>
<sequence length="171" mass="19611">MSYNTNKEWSNKYLPTIKAILGEHLIVQSSLEMDRHEATDLILLNARNLAIACRVRRPGFAAKYPYQFTLRSRIPSGKNTELQKITDGWGDYLFYGHAVSETQTTINPWFIINLKSWRAHMIRRHRSSIQFGEKYNPDGTAFVWFDLSTFPPEPPIVLASSLSLPSRPQAA</sequence>
<accession>A0ABU5U5V8</accession>
<protein>
    <submittedName>
        <fullName evidence="1">Uncharacterized protein</fullName>
    </submittedName>
</protein>
<keyword evidence="2" id="KW-1185">Reference proteome</keyword>
<dbReference type="RefSeq" id="WP_323275700.1">
    <property type="nucleotide sequence ID" value="NZ_JAYGHT010000190.1"/>
</dbReference>
<name>A0ABU5U5V8_9CYAN</name>
<gene>
    <name evidence="1" type="ORF">VB854_26755</name>
</gene>
<evidence type="ECO:0000313" key="2">
    <source>
        <dbReference type="Proteomes" id="UP001301728"/>
    </source>
</evidence>
<evidence type="ECO:0000313" key="1">
    <source>
        <dbReference type="EMBL" id="MEA5522539.1"/>
    </source>
</evidence>
<comment type="caution">
    <text evidence="1">The sequence shown here is derived from an EMBL/GenBank/DDBJ whole genome shotgun (WGS) entry which is preliminary data.</text>
</comment>
<dbReference type="EMBL" id="JAYGHT010000190">
    <property type="protein sequence ID" value="MEA5522539.1"/>
    <property type="molecule type" value="Genomic_DNA"/>
</dbReference>
<proteinExistence type="predicted"/>
<dbReference type="Proteomes" id="UP001301728">
    <property type="component" value="Unassembled WGS sequence"/>
</dbReference>